<feature type="domain" description="Metallo-beta-lactamase" evidence="6">
    <location>
        <begin position="24"/>
        <end position="204"/>
    </location>
</feature>
<dbReference type="SUPFAM" id="SSF56281">
    <property type="entry name" value="Metallo-hydrolase/oxidoreductase"/>
    <property type="match status" value="1"/>
</dbReference>
<evidence type="ECO:0000259" key="6">
    <source>
        <dbReference type="SMART" id="SM00849"/>
    </source>
</evidence>
<dbReference type="PANTHER" id="PTHR42978:SF2">
    <property type="entry name" value="102 KBASES UNSTABLE REGION: FROM 1 TO 119443"/>
    <property type="match status" value="1"/>
</dbReference>
<organism evidence="7 8">
    <name type="scientific">Mesorhizobium zhangyense</name>
    <dbReference type="NCBI Taxonomy" id="1776730"/>
    <lineage>
        <taxon>Bacteria</taxon>
        <taxon>Pseudomonadati</taxon>
        <taxon>Pseudomonadota</taxon>
        <taxon>Alphaproteobacteria</taxon>
        <taxon>Hyphomicrobiales</taxon>
        <taxon>Phyllobacteriaceae</taxon>
        <taxon>Mesorhizobium</taxon>
    </lineage>
</organism>
<dbReference type="EMBL" id="JAAKZG010000024">
    <property type="protein sequence ID" value="NGN45029.1"/>
    <property type="molecule type" value="Genomic_DNA"/>
</dbReference>
<evidence type="ECO:0000256" key="2">
    <source>
        <dbReference type="ARBA" id="ARBA00007749"/>
    </source>
</evidence>
<evidence type="ECO:0000256" key="3">
    <source>
        <dbReference type="ARBA" id="ARBA00022723"/>
    </source>
</evidence>
<evidence type="ECO:0000256" key="1">
    <source>
        <dbReference type="ARBA" id="ARBA00001947"/>
    </source>
</evidence>
<dbReference type="CDD" id="cd07711">
    <property type="entry name" value="MBLAC1-like_MBL-fold"/>
    <property type="match status" value="1"/>
</dbReference>
<dbReference type="Gene3D" id="3.60.15.10">
    <property type="entry name" value="Ribonuclease Z/Hydroxyacylglutathione hydrolase-like"/>
    <property type="match status" value="1"/>
</dbReference>
<keyword evidence="3" id="KW-0479">Metal-binding</keyword>
<dbReference type="InterPro" id="IPR001279">
    <property type="entry name" value="Metallo-B-lactamas"/>
</dbReference>
<dbReference type="InterPro" id="IPR051013">
    <property type="entry name" value="MBL_superfamily_lactonases"/>
</dbReference>
<proteinExistence type="inferred from homology"/>
<evidence type="ECO:0000313" key="8">
    <source>
        <dbReference type="Proteomes" id="UP000481252"/>
    </source>
</evidence>
<keyword evidence="8" id="KW-1185">Reference proteome</keyword>
<dbReference type="PANTHER" id="PTHR42978">
    <property type="entry name" value="QUORUM-QUENCHING LACTONASE YTNP-RELATED-RELATED"/>
    <property type="match status" value="1"/>
</dbReference>
<evidence type="ECO:0000256" key="4">
    <source>
        <dbReference type="ARBA" id="ARBA00022801"/>
    </source>
</evidence>
<dbReference type="InterPro" id="IPR036866">
    <property type="entry name" value="RibonucZ/Hydroxyglut_hydro"/>
</dbReference>
<keyword evidence="4 7" id="KW-0378">Hydrolase</keyword>
<sequence>MTAPSYDVLIPGFPGRTPRGFLGWSTTVLLHTRDGYALFDTGGAGDRPGILNALERRGLTPADIRTVVLSHLHFDHVANVECFPKAELVLHETELAYFDEHKADDRAIPLFQVEGLLRSPQLSLVSGELDVLPGIRMIRTPGHTGGHASLVLSVDGKCVVLAQDAVKHRGEIETLNSAGAFDNISARESIRRIAAMADIVVPGHDASLTIANGKVASAGALSEVISLSLEDRSFVMEV</sequence>
<dbReference type="RefSeq" id="WP_165121403.1">
    <property type="nucleotide sequence ID" value="NZ_JAAKZG010000024.1"/>
</dbReference>
<evidence type="ECO:0000256" key="5">
    <source>
        <dbReference type="ARBA" id="ARBA00022833"/>
    </source>
</evidence>
<keyword evidence="5" id="KW-0862">Zinc</keyword>
<gene>
    <name evidence="7" type="ORF">G6N74_28645</name>
</gene>
<reference evidence="7 8" key="1">
    <citation type="submission" date="2020-02" db="EMBL/GenBank/DDBJ databases">
        <title>Genome sequence of the type strain CGMCC 1.15528 of Mesorhizobium zhangyense.</title>
        <authorList>
            <person name="Gao J."/>
            <person name="Sun J."/>
        </authorList>
    </citation>
    <scope>NUCLEOTIDE SEQUENCE [LARGE SCALE GENOMIC DNA]</scope>
    <source>
        <strain evidence="7 8">CGMCC 1.15528</strain>
    </source>
</reference>
<comment type="cofactor">
    <cofactor evidence="1">
        <name>Zn(2+)</name>
        <dbReference type="ChEBI" id="CHEBI:29105"/>
    </cofactor>
</comment>
<comment type="similarity">
    <text evidence="2">Belongs to the metallo-beta-lactamase superfamily.</text>
</comment>
<dbReference type="GO" id="GO:0046872">
    <property type="term" value="F:metal ion binding"/>
    <property type="evidence" value="ECO:0007669"/>
    <property type="project" value="UniProtKB-KW"/>
</dbReference>
<dbReference type="SMART" id="SM00849">
    <property type="entry name" value="Lactamase_B"/>
    <property type="match status" value="1"/>
</dbReference>
<dbReference type="AlphaFoldDB" id="A0A7C9VGP6"/>
<comment type="caution">
    <text evidence="7">The sequence shown here is derived from an EMBL/GenBank/DDBJ whole genome shotgun (WGS) entry which is preliminary data.</text>
</comment>
<dbReference type="Proteomes" id="UP000481252">
    <property type="component" value="Unassembled WGS sequence"/>
</dbReference>
<evidence type="ECO:0000313" key="7">
    <source>
        <dbReference type="EMBL" id="NGN45029.1"/>
    </source>
</evidence>
<accession>A0A7C9VGP6</accession>
<name>A0A7C9VGP6_9HYPH</name>
<dbReference type="Pfam" id="PF00753">
    <property type="entry name" value="Lactamase_B"/>
    <property type="match status" value="1"/>
</dbReference>
<protein>
    <submittedName>
        <fullName evidence="7">MBL fold metallo-hydrolase</fullName>
    </submittedName>
</protein>
<dbReference type="GO" id="GO:0016787">
    <property type="term" value="F:hydrolase activity"/>
    <property type="evidence" value="ECO:0007669"/>
    <property type="project" value="UniProtKB-KW"/>
</dbReference>